<keyword evidence="1" id="KW-0678">Repressor</keyword>
<dbReference type="EMBL" id="JACOGI010000001">
    <property type="protein sequence ID" value="MBC3515486.1"/>
    <property type="molecule type" value="Genomic_DNA"/>
</dbReference>
<dbReference type="GO" id="GO:0003677">
    <property type="term" value="F:DNA binding"/>
    <property type="evidence" value="ECO:0007669"/>
    <property type="project" value="UniProtKB-KW"/>
</dbReference>
<dbReference type="InterPro" id="IPR009061">
    <property type="entry name" value="DNA-bd_dom_put_sf"/>
</dbReference>
<dbReference type="Proteomes" id="UP000597668">
    <property type="component" value="Unassembled WGS sequence"/>
</dbReference>
<keyword evidence="4" id="KW-0804">Transcription</keyword>
<proteinExistence type="predicted"/>
<dbReference type="SUPFAM" id="SSF46955">
    <property type="entry name" value="Putative DNA-binding domain"/>
    <property type="match status" value="1"/>
</dbReference>
<organism evidence="6 7">
    <name type="scientific">Neobittarella massiliensis</name>
    <name type="common">ex Bilen et al. 2018</name>
    <dbReference type="NCBI Taxonomy" id="2041842"/>
    <lineage>
        <taxon>Bacteria</taxon>
        <taxon>Bacillati</taxon>
        <taxon>Bacillota</taxon>
        <taxon>Clostridia</taxon>
        <taxon>Eubacteriales</taxon>
        <taxon>Oscillospiraceae</taxon>
        <taxon>Neobittarella (ex Bilen et al. 2018)</taxon>
    </lineage>
</organism>
<dbReference type="PROSITE" id="PS50937">
    <property type="entry name" value="HTH_MERR_2"/>
    <property type="match status" value="1"/>
</dbReference>
<reference evidence="6" key="1">
    <citation type="submission" date="2020-08" db="EMBL/GenBank/DDBJ databases">
        <authorList>
            <person name="Liu C."/>
            <person name="Sun Q."/>
        </authorList>
    </citation>
    <scope>NUCLEOTIDE SEQUENCE</scope>
    <source>
        <strain evidence="6">NSJ-65</strain>
    </source>
</reference>
<evidence type="ECO:0000313" key="7">
    <source>
        <dbReference type="Proteomes" id="UP000597668"/>
    </source>
</evidence>
<evidence type="ECO:0000256" key="4">
    <source>
        <dbReference type="ARBA" id="ARBA00023163"/>
    </source>
</evidence>
<feature type="domain" description="HTH merR-type" evidence="5">
    <location>
        <begin position="1"/>
        <end position="68"/>
    </location>
</feature>
<accession>A0A8J6IJ73</accession>
<keyword evidence="2" id="KW-0805">Transcription regulation</keyword>
<evidence type="ECO:0000256" key="1">
    <source>
        <dbReference type="ARBA" id="ARBA00022491"/>
    </source>
</evidence>
<dbReference type="Pfam" id="PF13411">
    <property type="entry name" value="MerR_1"/>
    <property type="match status" value="1"/>
</dbReference>
<name>A0A8J6IJ73_9FIRM</name>
<dbReference type="InterPro" id="IPR000551">
    <property type="entry name" value="MerR-type_HTH_dom"/>
</dbReference>
<dbReference type="InterPro" id="IPR047057">
    <property type="entry name" value="MerR_fam"/>
</dbReference>
<protein>
    <submittedName>
        <fullName evidence="6">MerR family transcriptional regulator</fullName>
    </submittedName>
</protein>
<dbReference type="GO" id="GO:0003700">
    <property type="term" value="F:DNA-binding transcription factor activity"/>
    <property type="evidence" value="ECO:0007669"/>
    <property type="project" value="InterPro"/>
</dbReference>
<evidence type="ECO:0000259" key="5">
    <source>
        <dbReference type="PROSITE" id="PS50937"/>
    </source>
</evidence>
<evidence type="ECO:0000256" key="3">
    <source>
        <dbReference type="ARBA" id="ARBA00023125"/>
    </source>
</evidence>
<dbReference type="AlphaFoldDB" id="A0A8J6IJ73"/>
<comment type="caution">
    <text evidence="6">The sequence shown here is derived from an EMBL/GenBank/DDBJ whole genome shotgun (WGS) entry which is preliminary data.</text>
</comment>
<dbReference type="SMART" id="SM00422">
    <property type="entry name" value="HTH_MERR"/>
    <property type="match status" value="1"/>
</dbReference>
<keyword evidence="7" id="KW-1185">Reference proteome</keyword>
<dbReference type="PANTHER" id="PTHR30204:SF69">
    <property type="entry name" value="MERR-FAMILY TRANSCRIPTIONAL REGULATOR"/>
    <property type="match status" value="1"/>
</dbReference>
<sequence length="118" mass="14108">MTIKEASEKYHIPLELLREYERWGLCDTVKKVMGAWQYDDRDLERLSMIMTLHDAGFTGEEVKTYMQLILSGTDTTAKRLQLLKHKRDCILKAIHRRERQLDQLDHLRYKMQKEGLSR</sequence>
<dbReference type="PANTHER" id="PTHR30204">
    <property type="entry name" value="REDOX-CYCLING DRUG-SENSING TRANSCRIPTIONAL ACTIVATOR SOXR"/>
    <property type="match status" value="1"/>
</dbReference>
<evidence type="ECO:0000256" key="2">
    <source>
        <dbReference type="ARBA" id="ARBA00023015"/>
    </source>
</evidence>
<dbReference type="Gene3D" id="1.10.1660.10">
    <property type="match status" value="1"/>
</dbReference>
<keyword evidence="3" id="KW-0238">DNA-binding</keyword>
<evidence type="ECO:0000313" key="6">
    <source>
        <dbReference type="EMBL" id="MBC3515486.1"/>
    </source>
</evidence>
<gene>
    <name evidence="6" type="ORF">H8K20_03615</name>
</gene>